<dbReference type="Proteomes" id="UP000091820">
    <property type="component" value="Unassembled WGS sequence"/>
</dbReference>
<evidence type="ECO:0000256" key="1">
    <source>
        <dbReference type="SAM" id="Phobius"/>
    </source>
</evidence>
<dbReference type="VEuPathDB" id="VectorBase:GBRI031468"/>
<protein>
    <submittedName>
        <fullName evidence="2">Uncharacterized protein</fullName>
    </submittedName>
</protein>
<keyword evidence="1" id="KW-1133">Transmembrane helix</keyword>
<evidence type="ECO:0000313" key="2">
    <source>
        <dbReference type="EnsemblMetazoa" id="GBRI031468-PA"/>
    </source>
</evidence>
<proteinExistence type="predicted"/>
<reference evidence="3" key="1">
    <citation type="submission" date="2014-03" db="EMBL/GenBank/DDBJ databases">
        <authorList>
            <person name="Aksoy S."/>
            <person name="Warren W."/>
            <person name="Wilson R.K."/>
        </authorList>
    </citation>
    <scope>NUCLEOTIDE SEQUENCE [LARGE SCALE GENOMIC DNA]</scope>
    <source>
        <strain evidence="3">IAEA</strain>
    </source>
</reference>
<feature type="transmembrane region" description="Helical" evidence="1">
    <location>
        <begin position="57"/>
        <end position="75"/>
    </location>
</feature>
<dbReference type="EnsemblMetazoa" id="GBRI031468-RA">
    <property type="protein sequence ID" value="GBRI031468-PA"/>
    <property type="gene ID" value="GBRI031468"/>
</dbReference>
<keyword evidence="3" id="KW-1185">Reference proteome</keyword>
<evidence type="ECO:0000313" key="3">
    <source>
        <dbReference type="Proteomes" id="UP000091820"/>
    </source>
</evidence>
<name>A0A1A9WTK6_9MUSC</name>
<organism evidence="2 3">
    <name type="scientific">Glossina brevipalpis</name>
    <dbReference type="NCBI Taxonomy" id="37001"/>
    <lineage>
        <taxon>Eukaryota</taxon>
        <taxon>Metazoa</taxon>
        <taxon>Ecdysozoa</taxon>
        <taxon>Arthropoda</taxon>
        <taxon>Hexapoda</taxon>
        <taxon>Insecta</taxon>
        <taxon>Pterygota</taxon>
        <taxon>Neoptera</taxon>
        <taxon>Endopterygota</taxon>
        <taxon>Diptera</taxon>
        <taxon>Brachycera</taxon>
        <taxon>Muscomorpha</taxon>
        <taxon>Hippoboscoidea</taxon>
        <taxon>Glossinidae</taxon>
        <taxon>Glossina</taxon>
    </lineage>
</organism>
<keyword evidence="1" id="KW-0812">Transmembrane</keyword>
<sequence>MGRVPVVVPIVVDDTSLAFANKSGANVTATLALIAATNDDFDDHTNDGHADHEASESVHVVVAVAFAFVFAFAVVDFHDRFFDDDVVAYDDDVHCCDVSSHSNSLKGVLLPVMCARRGAMEEERLIAKQCCNCKSMYMRSWGAEEPYFWT</sequence>
<keyword evidence="1" id="KW-0472">Membrane</keyword>
<dbReference type="AlphaFoldDB" id="A0A1A9WTK6"/>
<reference evidence="2" key="2">
    <citation type="submission" date="2020-05" db="UniProtKB">
        <authorList>
            <consortium name="EnsemblMetazoa"/>
        </authorList>
    </citation>
    <scope>IDENTIFICATION</scope>
    <source>
        <strain evidence="2">IAEA</strain>
    </source>
</reference>
<accession>A0A1A9WTK6</accession>